<organism evidence="3 4">
    <name type="scientific">Silurus asotus</name>
    <name type="common">Amur catfish</name>
    <name type="synonym">Parasilurus asotus</name>
    <dbReference type="NCBI Taxonomy" id="30991"/>
    <lineage>
        <taxon>Eukaryota</taxon>
        <taxon>Metazoa</taxon>
        <taxon>Chordata</taxon>
        <taxon>Craniata</taxon>
        <taxon>Vertebrata</taxon>
        <taxon>Euteleostomi</taxon>
        <taxon>Actinopterygii</taxon>
        <taxon>Neopterygii</taxon>
        <taxon>Teleostei</taxon>
        <taxon>Ostariophysi</taxon>
        <taxon>Siluriformes</taxon>
        <taxon>Siluridae</taxon>
        <taxon>Silurus</taxon>
    </lineage>
</organism>
<dbReference type="Pfam" id="PF00059">
    <property type="entry name" value="Lectin_C"/>
    <property type="match status" value="1"/>
</dbReference>
<dbReference type="PANTHER" id="PTHR22802:SF471">
    <property type="entry name" value="CD209F ANTIGEN"/>
    <property type="match status" value="1"/>
</dbReference>
<dbReference type="InterPro" id="IPR051004">
    <property type="entry name" value="DC-SIGN_domain-containing"/>
</dbReference>
<proteinExistence type="predicted"/>
<dbReference type="SUPFAM" id="SSF56436">
    <property type="entry name" value="C-type lectin-like"/>
    <property type="match status" value="1"/>
</dbReference>
<dbReference type="InterPro" id="IPR016187">
    <property type="entry name" value="CTDL_fold"/>
</dbReference>
<feature type="domain" description="C-type lectin" evidence="2">
    <location>
        <begin position="105"/>
        <end position="200"/>
    </location>
</feature>
<evidence type="ECO:0000256" key="1">
    <source>
        <dbReference type="SAM" id="Coils"/>
    </source>
</evidence>
<dbReference type="Proteomes" id="UP001205998">
    <property type="component" value="Unassembled WGS sequence"/>
</dbReference>
<reference evidence="3" key="1">
    <citation type="submission" date="2018-07" db="EMBL/GenBank/DDBJ databases">
        <title>Comparative genomics of catfishes provides insights into carnivory and benthic adaptation.</title>
        <authorList>
            <person name="Zhang Y."/>
            <person name="Wang D."/>
            <person name="Peng Z."/>
            <person name="Zheng S."/>
            <person name="Shao F."/>
            <person name="Tao W."/>
        </authorList>
    </citation>
    <scope>NUCLEOTIDE SEQUENCE</scope>
    <source>
        <strain evidence="3">Chongqing</strain>
    </source>
</reference>
<dbReference type="InterPro" id="IPR001304">
    <property type="entry name" value="C-type_lectin-like"/>
</dbReference>
<keyword evidence="4" id="KW-1185">Reference proteome</keyword>
<dbReference type="EMBL" id="MU545793">
    <property type="protein sequence ID" value="KAI5628227.1"/>
    <property type="molecule type" value="Genomic_DNA"/>
</dbReference>
<dbReference type="PANTHER" id="PTHR22802">
    <property type="entry name" value="C-TYPE LECTIN SUPERFAMILY MEMBER"/>
    <property type="match status" value="1"/>
</dbReference>
<name>A0AAD5FUE4_SILAS</name>
<dbReference type="Gene3D" id="3.10.100.10">
    <property type="entry name" value="Mannose-Binding Protein A, subunit A"/>
    <property type="match status" value="1"/>
</dbReference>
<dbReference type="SMART" id="SM00034">
    <property type="entry name" value="CLECT"/>
    <property type="match status" value="1"/>
</dbReference>
<dbReference type="AlphaFoldDB" id="A0AAD5FUE4"/>
<sequence length="209" mass="24696">MKTQQPATLNITLRLHSSPEPETELLNNSYYNLTIEELRTIYVKLFKENHQLHLDKNQLETMYTKVVKERNELETNYTRLVKKIDQFEKTFPELVKIIGLGWKYFNSKLYYISNEKKSWFQSSQDCKKNGAKLVTISSQEEEDFIIKLMGNKSQVWAWREVLAHKTGSVVQPNNETNQAFTEKTRLNSFPCDEKQWWVCEKTVFEGLGE</sequence>
<evidence type="ECO:0000313" key="3">
    <source>
        <dbReference type="EMBL" id="KAI5628227.1"/>
    </source>
</evidence>
<protein>
    <submittedName>
        <fullName evidence="3">CD209 antigen-like protein C isoform X1</fullName>
    </submittedName>
</protein>
<accession>A0AAD5FUE4</accession>
<evidence type="ECO:0000259" key="2">
    <source>
        <dbReference type="PROSITE" id="PS50041"/>
    </source>
</evidence>
<dbReference type="PROSITE" id="PS50041">
    <property type="entry name" value="C_TYPE_LECTIN_2"/>
    <property type="match status" value="1"/>
</dbReference>
<gene>
    <name evidence="3" type="ORF">C0J50_2717</name>
</gene>
<keyword evidence="1" id="KW-0175">Coiled coil</keyword>
<dbReference type="Gene3D" id="1.20.5.400">
    <property type="match status" value="1"/>
</dbReference>
<evidence type="ECO:0000313" key="4">
    <source>
        <dbReference type="Proteomes" id="UP001205998"/>
    </source>
</evidence>
<comment type="caution">
    <text evidence="3">The sequence shown here is derived from an EMBL/GenBank/DDBJ whole genome shotgun (WGS) entry which is preliminary data.</text>
</comment>
<dbReference type="InterPro" id="IPR016186">
    <property type="entry name" value="C-type_lectin-like/link_sf"/>
</dbReference>
<feature type="coiled-coil region" evidence="1">
    <location>
        <begin position="56"/>
        <end position="90"/>
    </location>
</feature>